<dbReference type="SFLD" id="SFLDS00019">
    <property type="entry name" value="Glutathione_Transferase_(cytos"/>
    <property type="match status" value="1"/>
</dbReference>
<dbReference type="CDD" id="cd03058">
    <property type="entry name" value="GST_N_Tau"/>
    <property type="match status" value="1"/>
</dbReference>
<dbReference type="PANTHER" id="PTHR11260">
    <property type="entry name" value="GLUTATHIONE S-TRANSFERASE, GST, SUPERFAMILY, GST DOMAIN CONTAINING"/>
    <property type="match status" value="1"/>
</dbReference>
<comment type="caution">
    <text evidence="7">The sequence shown here is derived from an EMBL/GenBank/DDBJ whole genome shotgun (WGS) entry which is preliminary data.</text>
</comment>
<comment type="catalytic activity">
    <reaction evidence="3 4">
        <text>RX + glutathione = an S-substituted glutathione + a halide anion + H(+)</text>
        <dbReference type="Rhea" id="RHEA:16437"/>
        <dbReference type="ChEBI" id="CHEBI:15378"/>
        <dbReference type="ChEBI" id="CHEBI:16042"/>
        <dbReference type="ChEBI" id="CHEBI:17792"/>
        <dbReference type="ChEBI" id="CHEBI:57925"/>
        <dbReference type="ChEBI" id="CHEBI:90779"/>
        <dbReference type="EC" id="2.5.1.18"/>
    </reaction>
</comment>
<evidence type="ECO:0000256" key="2">
    <source>
        <dbReference type="ARBA" id="ARBA00025743"/>
    </source>
</evidence>
<dbReference type="SUPFAM" id="SSF47616">
    <property type="entry name" value="GST C-terminal domain-like"/>
    <property type="match status" value="1"/>
</dbReference>
<evidence type="ECO:0000313" key="7">
    <source>
        <dbReference type="EMBL" id="KAK9119490.1"/>
    </source>
</evidence>
<dbReference type="Pfam" id="PF13410">
    <property type="entry name" value="GST_C_2"/>
    <property type="match status" value="1"/>
</dbReference>
<dbReference type="Pfam" id="PF02798">
    <property type="entry name" value="GST_N"/>
    <property type="match status" value="1"/>
</dbReference>
<organism evidence="7 8">
    <name type="scientific">Stephania cephalantha</name>
    <dbReference type="NCBI Taxonomy" id="152367"/>
    <lineage>
        <taxon>Eukaryota</taxon>
        <taxon>Viridiplantae</taxon>
        <taxon>Streptophyta</taxon>
        <taxon>Embryophyta</taxon>
        <taxon>Tracheophyta</taxon>
        <taxon>Spermatophyta</taxon>
        <taxon>Magnoliopsida</taxon>
        <taxon>Ranunculales</taxon>
        <taxon>Menispermaceae</taxon>
        <taxon>Menispermoideae</taxon>
        <taxon>Cissampelideae</taxon>
        <taxon>Stephania</taxon>
    </lineage>
</organism>
<evidence type="ECO:0000259" key="5">
    <source>
        <dbReference type="PROSITE" id="PS50404"/>
    </source>
</evidence>
<keyword evidence="1 4" id="KW-0808">Transferase</keyword>
<evidence type="ECO:0000256" key="3">
    <source>
        <dbReference type="ARBA" id="ARBA00047960"/>
    </source>
</evidence>
<feature type="domain" description="GST N-terminal" evidence="5">
    <location>
        <begin position="4"/>
        <end position="83"/>
    </location>
</feature>
<dbReference type="InterPro" id="IPR004045">
    <property type="entry name" value="Glutathione_S-Trfase_N"/>
</dbReference>
<comment type="subcellular location">
    <subcellularLocation>
        <location evidence="4">Cytoplasm</location>
        <location evidence="4">Cytosol</location>
    </subcellularLocation>
</comment>
<keyword evidence="8" id="KW-1185">Reference proteome</keyword>
<protein>
    <recommendedName>
        <fullName evidence="4">Glutathione S-transferase</fullName>
        <ecNumber evidence="4">2.5.1.18</ecNumber>
    </recommendedName>
</protein>
<evidence type="ECO:0000259" key="6">
    <source>
        <dbReference type="PROSITE" id="PS50405"/>
    </source>
</evidence>
<dbReference type="InterPro" id="IPR045074">
    <property type="entry name" value="GST_C_Tau"/>
</dbReference>
<dbReference type="GO" id="GO:0005829">
    <property type="term" value="C:cytosol"/>
    <property type="evidence" value="ECO:0007669"/>
    <property type="project" value="UniProtKB-SubCell"/>
</dbReference>
<evidence type="ECO:0000256" key="1">
    <source>
        <dbReference type="ARBA" id="ARBA00022679"/>
    </source>
</evidence>
<evidence type="ECO:0000313" key="8">
    <source>
        <dbReference type="Proteomes" id="UP001419268"/>
    </source>
</evidence>
<dbReference type="InterPro" id="IPR010987">
    <property type="entry name" value="Glutathione-S-Trfase_C-like"/>
</dbReference>
<accession>A0AAP0IQQ6</accession>
<comment type="similarity">
    <text evidence="2">Belongs to the GST superfamily. Tau family.</text>
</comment>
<dbReference type="Gene3D" id="1.20.1050.10">
    <property type="match status" value="1"/>
</dbReference>
<sequence>MAARKVKLLGAWVSPFALRSRIALNLKSVEHEFLEENLGSKSDLLLKSNPVYKKVPVLLHGDRPVCESLIIVEYIDETWTSGPSILPSDPYDRATARFWAYYIDDKFCPSLVGISKAEGPEAKAEAIEQAKTGLELLEKAFKDCSKGGAFFNGDQIGYLDIAFGCCIGWIRATESMHEIKLFDEEKTPGLVGWIERFCAHKAVKDVMHETEKLIEFAKTLLSKPPPTH</sequence>
<dbReference type="GO" id="GO:0009407">
    <property type="term" value="P:toxin catabolic process"/>
    <property type="evidence" value="ECO:0007669"/>
    <property type="project" value="UniProtKB-ARBA"/>
</dbReference>
<gene>
    <name evidence="7" type="ORF">Scep_017583</name>
</gene>
<keyword evidence="4" id="KW-0963">Cytoplasm</keyword>
<name>A0AAP0IQQ6_9MAGN</name>
<dbReference type="InterPro" id="IPR040079">
    <property type="entry name" value="Glutathione_S-Trfase"/>
</dbReference>
<dbReference type="GO" id="GO:0004364">
    <property type="term" value="F:glutathione transferase activity"/>
    <property type="evidence" value="ECO:0007669"/>
    <property type="project" value="UniProtKB-UniRule"/>
</dbReference>
<dbReference type="SFLD" id="SFLDG00358">
    <property type="entry name" value="Main_(cytGST)"/>
    <property type="match status" value="1"/>
</dbReference>
<feature type="domain" description="GST C-terminal" evidence="6">
    <location>
        <begin position="89"/>
        <end position="221"/>
    </location>
</feature>
<dbReference type="SFLD" id="SFLDG01152">
    <property type="entry name" value="Main.3:_Omega-_and_Tau-like"/>
    <property type="match status" value="1"/>
</dbReference>
<dbReference type="PROSITE" id="PS50404">
    <property type="entry name" value="GST_NTER"/>
    <property type="match status" value="1"/>
</dbReference>
<dbReference type="FunFam" id="3.40.30.10:FF:000044">
    <property type="entry name" value="Glutathione S-transferase GSTU6"/>
    <property type="match status" value="1"/>
</dbReference>
<reference evidence="7 8" key="1">
    <citation type="submission" date="2024-01" db="EMBL/GenBank/DDBJ databases">
        <title>Genome assemblies of Stephania.</title>
        <authorList>
            <person name="Yang L."/>
        </authorList>
    </citation>
    <scope>NUCLEOTIDE SEQUENCE [LARGE SCALE GENOMIC DNA]</scope>
    <source>
        <strain evidence="7">JXDWG</strain>
        <tissue evidence="7">Leaf</tissue>
    </source>
</reference>
<dbReference type="CDD" id="cd03185">
    <property type="entry name" value="GST_C_Tau"/>
    <property type="match status" value="1"/>
</dbReference>
<dbReference type="PANTHER" id="PTHR11260:SF615">
    <property type="entry name" value="GLUTATHIONE S-TRANSFERASE U17"/>
    <property type="match status" value="1"/>
</dbReference>
<comment type="function">
    <text evidence="4">Is involved in the conjugation of reduced glutathione to a wide number of exogenous and endogenous hydrophobic electrophiles.</text>
</comment>
<dbReference type="GO" id="GO:0006749">
    <property type="term" value="P:glutathione metabolic process"/>
    <property type="evidence" value="ECO:0007669"/>
    <property type="project" value="InterPro"/>
</dbReference>
<dbReference type="AlphaFoldDB" id="A0AAP0IQQ6"/>
<dbReference type="SUPFAM" id="SSF52833">
    <property type="entry name" value="Thioredoxin-like"/>
    <property type="match status" value="1"/>
</dbReference>
<dbReference type="InterPro" id="IPR036249">
    <property type="entry name" value="Thioredoxin-like_sf"/>
</dbReference>
<proteinExistence type="inferred from homology"/>
<dbReference type="Gene3D" id="3.40.30.10">
    <property type="entry name" value="Glutaredoxin"/>
    <property type="match status" value="1"/>
</dbReference>
<dbReference type="PROSITE" id="PS50405">
    <property type="entry name" value="GST_CTER"/>
    <property type="match status" value="1"/>
</dbReference>
<dbReference type="InterPro" id="IPR036282">
    <property type="entry name" value="Glutathione-S-Trfase_C_sf"/>
</dbReference>
<dbReference type="InterPro" id="IPR045073">
    <property type="entry name" value="Omega/Tau-like"/>
</dbReference>
<dbReference type="EC" id="2.5.1.18" evidence="4"/>
<evidence type="ECO:0000256" key="4">
    <source>
        <dbReference type="RuleBase" id="RU369102"/>
    </source>
</evidence>
<dbReference type="Proteomes" id="UP001419268">
    <property type="component" value="Unassembled WGS sequence"/>
</dbReference>
<dbReference type="EMBL" id="JBBNAG010000007">
    <property type="protein sequence ID" value="KAK9119490.1"/>
    <property type="molecule type" value="Genomic_DNA"/>
</dbReference>
<dbReference type="FunFam" id="1.20.1050.10:FF:000016">
    <property type="entry name" value="Glutathione S-transferase U9"/>
    <property type="match status" value="1"/>
</dbReference>